<evidence type="ECO:0000256" key="2">
    <source>
        <dbReference type="ARBA" id="ARBA00023002"/>
    </source>
</evidence>
<comment type="similarity">
    <text evidence="1 4">Belongs to the D-isomer specific 2-hydroxyacid dehydrogenase family.</text>
</comment>
<dbReference type="CDD" id="cd12162">
    <property type="entry name" value="2-Hacid_dh_4"/>
    <property type="match status" value="1"/>
</dbReference>
<dbReference type="RefSeq" id="WP_272140862.1">
    <property type="nucleotide sequence ID" value="NZ_JAQLOI010000003.1"/>
</dbReference>
<accession>A0ABT4YXL7</accession>
<dbReference type="EMBL" id="JAQLOI010000003">
    <property type="protein sequence ID" value="MDB1126335.1"/>
    <property type="molecule type" value="Genomic_DNA"/>
</dbReference>
<protein>
    <submittedName>
        <fullName evidence="7">D-2-hydroxyacid dehydrogenase</fullName>
    </submittedName>
</protein>
<dbReference type="Pfam" id="PF00389">
    <property type="entry name" value="2-Hacid_dh"/>
    <property type="match status" value="1"/>
</dbReference>
<dbReference type="Gene3D" id="3.40.50.720">
    <property type="entry name" value="NAD(P)-binding Rossmann-like Domain"/>
    <property type="match status" value="2"/>
</dbReference>
<evidence type="ECO:0000259" key="6">
    <source>
        <dbReference type="Pfam" id="PF02826"/>
    </source>
</evidence>
<dbReference type="InterPro" id="IPR036291">
    <property type="entry name" value="NAD(P)-bd_dom_sf"/>
</dbReference>
<dbReference type="PROSITE" id="PS00065">
    <property type="entry name" value="D_2_HYDROXYACID_DH_1"/>
    <property type="match status" value="1"/>
</dbReference>
<evidence type="ECO:0000256" key="1">
    <source>
        <dbReference type="ARBA" id="ARBA00005854"/>
    </source>
</evidence>
<sequence length="322" mass="35713">MKRIVCLDGYTLNPGDNPWDAIAELGEFTCFDRSIDGVEQVIKRAKDAHVILTNKTAINQQVIDACPNLECIAVLATGYNVVDYQYAKEKGISVLNVPVYGTDTVAEMAFAMIFRLARAIEINSKDVRENRGWTNNIDWTYWLSPQIELAGKTIGIVGFGNIGRRVGEIASAFKMNVLAYDKFRSVIPEYKHDFVELDELLAQSDFVSLHCPVFPDTENMMNMEKFQLMKNSAFLINTSRGQLVVEQDLADALNDGTIAGAGLDTLHQEPPEADNPLLDAKNCVVTPHVAWATLDARSRIMATVAENVKSHLNGHPQNVINP</sequence>
<dbReference type="InterPro" id="IPR006140">
    <property type="entry name" value="D-isomer_DH_NAD-bd"/>
</dbReference>
<name>A0ABT4YXL7_9VIBR</name>
<keyword evidence="3" id="KW-0520">NAD</keyword>
<proteinExistence type="inferred from homology"/>
<evidence type="ECO:0000313" key="7">
    <source>
        <dbReference type="EMBL" id="MDB1126335.1"/>
    </source>
</evidence>
<comment type="caution">
    <text evidence="7">The sequence shown here is derived from an EMBL/GenBank/DDBJ whole genome shotgun (WGS) entry which is preliminary data.</text>
</comment>
<gene>
    <name evidence="7" type="ORF">PGX00_22760</name>
</gene>
<evidence type="ECO:0000259" key="5">
    <source>
        <dbReference type="Pfam" id="PF00389"/>
    </source>
</evidence>
<keyword evidence="2 4" id="KW-0560">Oxidoreductase</keyword>
<keyword evidence="8" id="KW-1185">Reference proteome</keyword>
<feature type="domain" description="D-isomer specific 2-hydroxyacid dehydrogenase NAD-binding" evidence="6">
    <location>
        <begin position="110"/>
        <end position="290"/>
    </location>
</feature>
<evidence type="ECO:0000313" key="8">
    <source>
        <dbReference type="Proteomes" id="UP001210678"/>
    </source>
</evidence>
<dbReference type="Proteomes" id="UP001210678">
    <property type="component" value="Unassembled WGS sequence"/>
</dbReference>
<reference evidence="7 8" key="1">
    <citation type="submission" date="2023-01" db="EMBL/GenBank/DDBJ databases">
        <title>Vibrio sp. KJ40-1 sp.nov, isolated from marine algae.</title>
        <authorList>
            <person name="Butt M."/>
            <person name="Kim J.M.J."/>
            <person name="Jeon C.O.C."/>
        </authorList>
    </citation>
    <scope>NUCLEOTIDE SEQUENCE [LARGE SCALE GENOMIC DNA]</scope>
    <source>
        <strain evidence="7 8">KJ40-1</strain>
    </source>
</reference>
<dbReference type="InterPro" id="IPR006139">
    <property type="entry name" value="D-isomer_2_OHA_DH_cat_dom"/>
</dbReference>
<dbReference type="SUPFAM" id="SSF51735">
    <property type="entry name" value="NAD(P)-binding Rossmann-fold domains"/>
    <property type="match status" value="1"/>
</dbReference>
<dbReference type="PROSITE" id="PS00671">
    <property type="entry name" value="D_2_HYDROXYACID_DH_3"/>
    <property type="match status" value="1"/>
</dbReference>
<dbReference type="InterPro" id="IPR029753">
    <property type="entry name" value="D-isomer_DH_CS"/>
</dbReference>
<dbReference type="InterPro" id="IPR029752">
    <property type="entry name" value="D-isomer_DH_CS1"/>
</dbReference>
<evidence type="ECO:0000256" key="3">
    <source>
        <dbReference type="ARBA" id="ARBA00023027"/>
    </source>
</evidence>
<dbReference type="InterPro" id="IPR050418">
    <property type="entry name" value="D-iso_2-hydroxyacid_DH_PdxB"/>
</dbReference>
<dbReference type="Pfam" id="PF02826">
    <property type="entry name" value="2-Hacid_dh_C"/>
    <property type="match status" value="1"/>
</dbReference>
<evidence type="ECO:0000256" key="4">
    <source>
        <dbReference type="RuleBase" id="RU003719"/>
    </source>
</evidence>
<dbReference type="PANTHER" id="PTHR43761">
    <property type="entry name" value="D-ISOMER SPECIFIC 2-HYDROXYACID DEHYDROGENASE FAMILY PROTEIN (AFU_ORTHOLOGUE AFUA_1G13630)"/>
    <property type="match status" value="1"/>
</dbReference>
<dbReference type="SUPFAM" id="SSF52283">
    <property type="entry name" value="Formate/glycerate dehydrogenase catalytic domain-like"/>
    <property type="match status" value="1"/>
</dbReference>
<dbReference type="PANTHER" id="PTHR43761:SF1">
    <property type="entry name" value="D-ISOMER SPECIFIC 2-HYDROXYACID DEHYDROGENASE CATALYTIC DOMAIN-CONTAINING PROTEIN-RELATED"/>
    <property type="match status" value="1"/>
</dbReference>
<feature type="domain" description="D-isomer specific 2-hydroxyacid dehydrogenase catalytic" evidence="5">
    <location>
        <begin position="27"/>
        <end position="321"/>
    </location>
</feature>
<dbReference type="PROSITE" id="PS00670">
    <property type="entry name" value="D_2_HYDROXYACID_DH_2"/>
    <property type="match status" value="1"/>
</dbReference>
<organism evidence="7 8">
    <name type="scientific">Vibrio algarum</name>
    <dbReference type="NCBI Taxonomy" id="3020714"/>
    <lineage>
        <taxon>Bacteria</taxon>
        <taxon>Pseudomonadati</taxon>
        <taxon>Pseudomonadota</taxon>
        <taxon>Gammaproteobacteria</taxon>
        <taxon>Vibrionales</taxon>
        <taxon>Vibrionaceae</taxon>
        <taxon>Vibrio</taxon>
    </lineage>
</organism>